<dbReference type="InterPro" id="IPR001451">
    <property type="entry name" value="Hexapep"/>
</dbReference>
<evidence type="ECO:0000256" key="17">
    <source>
        <dbReference type="ARBA" id="ARBA00023268"/>
    </source>
</evidence>
<keyword evidence="17" id="KW-0511">Multifunctional enzyme</keyword>
<comment type="similarity">
    <text evidence="6">In the N-terminal section; belongs to the N-acetylglucosamine-1-phosphate uridyltransferase family.</text>
</comment>
<evidence type="ECO:0000256" key="7">
    <source>
        <dbReference type="ARBA" id="ARBA00022490"/>
    </source>
</evidence>
<dbReference type="GO" id="GO:0009252">
    <property type="term" value="P:peptidoglycan biosynthetic process"/>
    <property type="evidence" value="ECO:0007669"/>
    <property type="project" value="UniProtKB-KW"/>
</dbReference>
<evidence type="ECO:0000256" key="16">
    <source>
        <dbReference type="ARBA" id="ARBA00022984"/>
    </source>
</evidence>
<keyword evidence="15" id="KW-0133">Cell shape</keyword>
<keyword evidence="19" id="KW-0961">Cell wall biogenesis/degradation</keyword>
<keyword evidence="11" id="KW-0479">Metal-binding</keyword>
<dbReference type="EMBL" id="BLAB01000001">
    <property type="protein sequence ID" value="GER92592.1"/>
    <property type="molecule type" value="Genomic_DNA"/>
</dbReference>
<evidence type="ECO:0000256" key="10">
    <source>
        <dbReference type="ARBA" id="ARBA00022695"/>
    </source>
</evidence>
<feature type="domain" description="EIF2B subunit epsilon/gamma LbH" evidence="23">
    <location>
        <begin position="267"/>
        <end position="356"/>
    </location>
</feature>
<dbReference type="CDD" id="cd02540">
    <property type="entry name" value="GT2_GlmU_N_bac"/>
    <property type="match status" value="1"/>
</dbReference>
<dbReference type="NCBIfam" id="TIGR01173">
    <property type="entry name" value="glmU"/>
    <property type="match status" value="1"/>
</dbReference>
<keyword evidence="8" id="KW-0396">Initiation factor</keyword>
<comment type="subcellular location">
    <subcellularLocation>
        <location evidence="2">Cytoplasm</location>
        <location evidence="2">Cytosol</location>
    </subcellularLocation>
</comment>
<dbReference type="GO" id="GO:0000902">
    <property type="term" value="P:cell morphogenesis"/>
    <property type="evidence" value="ECO:0007669"/>
    <property type="project" value="InterPro"/>
</dbReference>
<evidence type="ECO:0000313" key="24">
    <source>
        <dbReference type="EMBL" id="GER92592.1"/>
    </source>
</evidence>
<dbReference type="PANTHER" id="PTHR43584:SF3">
    <property type="entry name" value="BIFUNCTIONAL PROTEIN GLMU"/>
    <property type="match status" value="1"/>
</dbReference>
<organism evidence="24">
    <name type="scientific">hot springs metagenome</name>
    <dbReference type="NCBI Taxonomy" id="433727"/>
    <lineage>
        <taxon>unclassified sequences</taxon>
        <taxon>metagenomes</taxon>
        <taxon>ecological metagenomes</taxon>
    </lineage>
</organism>
<dbReference type="InterPro" id="IPR038009">
    <property type="entry name" value="GlmU_C_LbH"/>
</dbReference>
<dbReference type="Pfam" id="PF25084">
    <property type="entry name" value="LbH_EIF2B"/>
    <property type="match status" value="1"/>
</dbReference>
<keyword evidence="14" id="KW-0648">Protein biosynthesis</keyword>
<dbReference type="Pfam" id="PF00483">
    <property type="entry name" value="NTP_transferase"/>
    <property type="match status" value="1"/>
</dbReference>
<evidence type="ECO:0000256" key="1">
    <source>
        <dbReference type="ARBA" id="ARBA00001946"/>
    </source>
</evidence>
<comment type="caution">
    <text evidence="24">The sequence shown here is derived from an EMBL/GenBank/DDBJ whole genome shotgun (WGS) entry which is preliminary data.</text>
</comment>
<evidence type="ECO:0000256" key="9">
    <source>
        <dbReference type="ARBA" id="ARBA00022679"/>
    </source>
</evidence>
<evidence type="ECO:0000256" key="15">
    <source>
        <dbReference type="ARBA" id="ARBA00022960"/>
    </source>
</evidence>
<dbReference type="Gene3D" id="2.160.10.10">
    <property type="entry name" value="Hexapeptide repeat proteins"/>
    <property type="match status" value="1"/>
</dbReference>
<dbReference type="GO" id="GO:0005737">
    <property type="term" value="C:cytoplasm"/>
    <property type="evidence" value="ECO:0007669"/>
    <property type="project" value="UniProtKB-SubCell"/>
</dbReference>
<sequence length="477" mass="52815">MKSSHPLTTVVLAAGLGTRMKSSVPKVLHKIYGKPIIHYVIDSIKPLKSENNIIVIGSEGREIKNTINKHYKKNLVTFAIQKEPKGTGDALKVAINKLKGFNGTVLILSGDTPLISTITLQKFLRLHRQNKEDISIISFIAEGNHSYGRIIREGKQVKAIIEDRDVNNEQKKIKEVNSGIYAIKSHMLKLLNEIKINKAKGEYYLTDIVDIAVRKGYKVGAHIISNETELTGINTRQDLHNALHYLRDRIISKWINSGISFIDKPSVFIHPDVKIGIDTIIYSNIHIEGRTIIGKGCTIYPNVRITDSIIEDNVTIKDSTVIESSLIKKNAVIGPFAHLRPGSIIGSSSKIGNFVEIKNSIIGEGTKASHLSYLGDAQIGKNVNIGAGAITCNYDGKKKNKTIIEDDSFIGSDSQLIAPVRIGKGAYIGAGSTITQDVPPLSLAISRVKQRHIEQWTTRKQIKKEKLEMKKDKKSKR</sequence>
<comment type="cofactor">
    <cofactor evidence="1">
        <name>Mg(2+)</name>
        <dbReference type="ChEBI" id="CHEBI:18420"/>
    </cofactor>
</comment>
<dbReference type="GO" id="GO:0019134">
    <property type="term" value="F:glucosamine-1-phosphate N-acetyltransferase activity"/>
    <property type="evidence" value="ECO:0007669"/>
    <property type="project" value="UniProtKB-EC"/>
</dbReference>
<keyword evidence="10" id="KW-0548">Nucleotidyltransferase</keyword>
<dbReference type="GO" id="GO:0071555">
    <property type="term" value="P:cell wall organization"/>
    <property type="evidence" value="ECO:0007669"/>
    <property type="project" value="UniProtKB-KW"/>
</dbReference>
<dbReference type="GO" id="GO:0006048">
    <property type="term" value="P:UDP-N-acetylglucosamine biosynthetic process"/>
    <property type="evidence" value="ECO:0007669"/>
    <property type="project" value="InterPro"/>
</dbReference>
<evidence type="ECO:0000256" key="3">
    <source>
        <dbReference type="ARBA" id="ARBA00005166"/>
    </source>
</evidence>
<proteinExistence type="inferred from homology"/>
<evidence type="ECO:0000256" key="4">
    <source>
        <dbReference type="ARBA" id="ARBA00005208"/>
    </source>
</evidence>
<dbReference type="GO" id="GO:0000287">
    <property type="term" value="F:magnesium ion binding"/>
    <property type="evidence" value="ECO:0007669"/>
    <property type="project" value="InterPro"/>
</dbReference>
<comment type="pathway">
    <text evidence="3">Nucleotide-sugar biosynthesis; UDP-N-acetyl-alpha-D-glucosamine biosynthesis; N-acetyl-alpha-D-glucosamine 1-phosphate from alpha-D-glucosamine 6-phosphate (route II): step 2/2.</text>
</comment>
<evidence type="ECO:0000256" key="18">
    <source>
        <dbReference type="ARBA" id="ARBA00023315"/>
    </source>
</evidence>
<feature type="domain" description="Nucleotidyl transferase" evidence="22">
    <location>
        <begin position="9"/>
        <end position="223"/>
    </location>
</feature>
<keyword evidence="7" id="KW-0963">Cytoplasm</keyword>
<evidence type="ECO:0000259" key="22">
    <source>
        <dbReference type="Pfam" id="PF00483"/>
    </source>
</evidence>
<protein>
    <submittedName>
        <fullName evidence="24">UDP-N-acetylglucosamine diphosphorylase/glucosamine-1-phosphate N-acetyltransferase</fullName>
    </submittedName>
</protein>
<dbReference type="PANTHER" id="PTHR43584">
    <property type="entry name" value="NUCLEOTIDYL TRANSFERASE"/>
    <property type="match status" value="1"/>
</dbReference>
<dbReference type="SUPFAM" id="SSF51161">
    <property type="entry name" value="Trimeric LpxA-like enzymes"/>
    <property type="match status" value="1"/>
</dbReference>
<evidence type="ECO:0000256" key="6">
    <source>
        <dbReference type="ARBA" id="ARBA00007947"/>
    </source>
</evidence>
<evidence type="ECO:0000256" key="19">
    <source>
        <dbReference type="ARBA" id="ARBA00023316"/>
    </source>
</evidence>
<gene>
    <name evidence="24" type="ORF">A45J_0310</name>
</gene>
<evidence type="ECO:0000256" key="8">
    <source>
        <dbReference type="ARBA" id="ARBA00022540"/>
    </source>
</evidence>
<comment type="catalytic activity">
    <reaction evidence="20">
        <text>alpha-D-glucosamine 1-phosphate + acetyl-CoA = N-acetyl-alpha-D-glucosamine 1-phosphate + CoA + H(+)</text>
        <dbReference type="Rhea" id="RHEA:13725"/>
        <dbReference type="ChEBI" id="CHEBI:15378"/>
        <dbReference type="ChEBI" id="CHEBI:57287"/>
        <dbReference type="ChEBI" id="CHEBI:57288"/>
        <dbReference type="ChEBI" id="CHEBI:57776"/>
        <dbReference type="ChEBI" id="CHEBI:58516"/>
        <dbReference type="EC" id="2.3.1.157"/>
    </reaction>
</comment>
<evidence type="ECO:0000256" key="5">
    <source>
        <dbReference type="ARBA" id="ARBA00007707"/>
    </source>
</evidence>
<dbReference type="Pfam" id="PF00132">
    <property type="entry name" value="Hexapep"/>
    <property type="match status" value="1"/>
</dbReference>
<dbReference type="AlphaFoldDB" id="A0A5J4KZV7"/>
<evidence type="ECO:0000256" key="2">
    <source>
        <dbReference type="ARBA" id="ARBA00004514"/>
    </source>
</evidence>
<evidence type="ECO:0000256" key="14">
    <source>
        <dbReference type="ARBA" id="ARBA00022917"/>
    </source>
</evidence>
<dbReference type="HAMAP" id="MF_01631">
    <property type="entry name" value="GlmU"/>
    <property type="match status" value="1"/>
</dbReference>
<dbReference type="Gene3D" id="3.90.550.10">
    <property type="entry name" value="Spore Coat Polysaccharide Biosynthesis Protein SpsA, Chain A"/>
    <property type="match status" value="1"/>
</dbReference>
<accession>A0A5J4KZV7</accession>
<dbReference type="GO" id="GO:0003977">
    <property type="term" value="F:UDP-N-acetylglucosamine diphosphorylase activity"/>
    <property type="evidence" value="ECO:0007669"/>
    <property type="project" value="UniProtKB-EC"/>
</dbReference>
<evidence type="ECO:0000256" key="11">
    <source>
        <dbReference type="ARBA" id="ARBA00022723"/>
    </source>
</evidence>
<reference evidence="24" key="1">
    <citation type="submission" date="2019-10" db="EMBL/GenBank/DDBJ databases">
        <title>Metagenomic sequencing of thiosulfate-disproportionating enrichment culture.</title>
        <authorList>
            <person name="Umezawa K."/>
            <person name="Kojima H."/>
            <person name="Fukui M."/>
        </authorList>
    </citation>
    <scope>NUCLEOTIDE SEQUENCE</scope>
    <source>
        <strain evidence="24">45J</strain>
    </source>
</reference>
<dbReference type="InterPro" id="IPR011004">
    <property type="entry name" value="Trimer_LpxA-like_sf"/>
</dbReference>
<comment type="pathway">
    <text evidence="4">Nucleotide-sugar biosynthesis; UDP-N-acetyl-alpha-D-glucosamine biosynthesis; UDP-N-acetyl-alpha-D-glucosamine from N-acetyl-alpha-D-glucosamine 1-phosphate: step 1/1.</text>
</comment>
<dbReference type="SUPFAM" id="SSF53448">
    <property type="entry name" value="Nucleotide-diphospho-sugar transferases"/>
    <property type="match status" value="1"/>
</dbReference>
<dbReference type="PROSITE" id="PS00101">
    <property type="entry name" value="HEXAPEP_TRANSFERASES"/>
    <property type="match status" value="1"/>
</dbReference>
<dbReference type="CDD" id="cd03353">
    <property type="entry name" value="LbH_GlmU_C"/>
    <property type="match status" value="1"/>
</dbReference>
<dbReference type="InterPro" id="IPR005882">
    <property type="entry name" value="Bifunctional_GlmU"/>
</dbReference>
<keyword evidence="16" id="KW-0573">Peptidoglycan synthesis</keyword>
<dbReference type="InterPro" id="IPR018357">
    <property type="entry name" value="Hexapep_transf_CS"/>
</dbReference>
<evidence type="ECO:0000256" key="13">
    <source>
        <dbReference type="ARBA" id="ARBA00022842"/>
    </source>
</evidence>
<dbReference type="InterPro" id="IPR005835">
    <property type="entry name" value="NTP_transferase_dom"/>
</dbReference>
<evidence type="ECO:0000256" key="12">
    <source>
        <dbReference type="ARBA" id="ARBA00022737"/>
    </source>
</evidence>
<comment type="similarity">
    <text evidence="5">In the C-terminal section; belongs to the transferase hexapeptide repeat family.</text>
</comment>
<evidence type="ECO:0000259" key="23">
    <source>
        <dbReference type="Pfam" id="PF25084"/>
    </source>
</evidence>
<keyword evidence="18" id="KW-0012">Acyltransferase</keyword>
<dbReference type="InterPro" id="IPR056764">
    <property type="entry name" value="LbH_EIF2B3/5"/>
</dbReference>
<evidence type="ECO:0000256" key="21">
    <source>
        <dbReference type="ARBA" id="ARBA00048493"/>
    </source>
</evidence>
<dbReference type="InterPro" id="IPR050065">
    <property type="entry name" value="GlmU-like"/>
</dbReference>
<keyword evidence="12" id="KW-0677">Repeat</keyword>
<dbReference type="GO" id="GO:0008360">
    <property type="term" value="P:regulation of cell shape"/>
    <property type="evidence" value="ECO:0007669"/>
    <property type="project" value="UniProtKB-KW"/>
</dbReference>
<evidence type="ECO:0000256" key="20">
    <source>
        <dbReference type="ARBA" id="ARBA00048247"/>
    </source>
</evidence>
<keyword evidence="9 24" id="KW-0808">Transferase</keyword>
<name>A0A5J4KZV7_9ZZZZ</name>
<dbReference type="InterPro" id="IPR029044">
    <property type="entry name" value="Nucleotide-diphossugar_trans"/>
</dbReference>
<keyword evidence="13" id="KW-0460">Magnesium</keyword>
<comment type="catalytic activity">
    <reaction evidence="21">
        <text>N-acetyl-alpha-D-glucosamine 1-phosphate + UTP + H(+) = UDP-N-acetyl-alpha-D-glucosamine + diphosphate</text>
        <dbReference type="Rhea" id="RHEA:13509"/>
        <dbReference type="ChEBI" id="CHEBI:15378"/>
        <dbReference type="ChEBI" id="CHEBI:33019"/>
        <dbReference type="ChEBI" id="CHEBI:46398"/>
        <dbReference type="ChEBI" id="CHEBI:57705"/>
        <dbReference type="ChEBI" id="CHEBI:57776"/>
        <dbReference type="EC" id="2.7.7.23"/>
    </reaction>
</comment>